<keyword evidence="4" id="KW-0106">Calcium</keyword>
<dbReference type="Gene3D" id="2.70.130.10">
    <property type="entry name" value="Mannose-6-phosphate receptor binding domain"/>
    <property type="match status" value="1"/>
</dbReference>
<dbReference type="InterPro" id="IPR028146">
    <property type="entry name" value="PRKCSH_N"/>
</dbReference>
<dbReference type="PANTHER" id="PTHR12630:SF1">
    <property type="entry name" value="GLUCOSIDASE 2 SUBUNIT BETA"/>
    <property type="match status" value="1"/>
</dbReference>
<evidence type="ECO:0000256" key="3">
    <source>
        <dbReference type="ARBA" id="ARBA00022824"/>
    </source>
</evidence>
<evidence type="ECO:0000256" key="4">
    <source>
        <dbReference type="ARBA" id="ARBA00022837"/>
    </source>
</evidence>
<evidence type="ECO:0000256" key="5">
    <source>
        <dbReference type="ARBA" id="ARBA00023157"/>
    </source>
</evidence>
<feature type="domain" description="MRH" evidence="9">
    <location>
        <begin position="385"/>
        <end position="485"/>
    </location>
</feature>
<dbReference type="GO" id="GO:0017177">
    <property type="term" value="C:glucosidase II complex"/>
    <property type="evidence" value="ECO:0007669"/>
    <property type="project" value="TreeGrafter"/>
</dbReference>
<evidence type="ECO:0000259" key="9">
    <source>
        <dbReference type="PROSITE" id="PS51914"/>
    </source>
</evidence>
<dbReference type="InterPro" id="IPR011992">
    <property type="entry name" value="EF-hand-dom_pair"/>
</dbReference>
<evidence type="ECO:0000313" key="11">
    <source>
        <dbReference type="Proteomes" id="UP001152747"/>
    </source>
</evidence>
<dbReference type="InterPro" id="IPR002172">
    <property type="entry name" value="LDrepeatLR_classA_rpt"/>
</dbReference>
<evidence type="ECO:0000256" key="7">
    <source>
        <dbReference type="SAM" id="SignalP"/>
    </source>
</evidence>
<dbReference type="InterPro" id="IPR044865">
    <property type="entry name" value="MRH_dom"/>
</dbReference>
<dbReference type="PANTHER" id="PTHR12630">
    <property type="entry name" value="N-LINKED OLIGOSACCHARIDE PROCESSING"/>
    <property type="match status" value="1"/>
</dbReference>
<name>A0A9P1IBI9_9PELO</name>
<proteinExistence type="predicted"/>
<keyword evidence="3" id="KW-0256">Endoplasmic reticulum</keyword>
<reference evidence="10" key="1">
    <citation type="submission" date="2022-11" db="EMBL/GenBank/DDBJ databases">
        <authorList>
            <person name="Kikuchi T."/>
        </authorList>
    </citation>
    <scope>NUCLEOTIDE SEQUENCE</scope>
    <source>
        <strain evidence="10">PS1010</strain>
    </source>
</reference>
<dbReference type="EMBL" id="CANHGI010000002">
    <property type="protein sequence ID" value="CAI5442862.1"/>
    <property type="molecule type" value="Genomic_DNA"/>
</dbReference>
<keyword evidence="2 7" id="KW-0732">Signal</keyword>
<dbReference type="GO" id="GO:0006491">
    <property type="term" value="P:N-glycan processing"/>
    <property type="evidence" value="ECO:0007669"/>
    <property type="project" value="TreeGrafter"/>
</dbReference>
<organism evidence="10 11">
    <name type="scientific">Caenorhabditis angaria</name>
    <dbReference type="NCBI Taxonomy" id="860376"/>
    <lineage>
        <taxon>Eukaryota</taxon>
        <taxon>Metazoa</taxon>
        <taxon>Ecdysozoa</taxon>
        <taxon>Nematoda</taxon>
        <taxon>Chromadorea</taxon>
        <taxon>Rhabditida</taxon>
        <taxon>Rhabditina</taxon>
        <taxon>Rhabditomorpha</taxon>
        <taxon>Rhabditoidea</taxon>
        <taxon>Rhabditidae</taxon>
        <taxon>Peloderinae</taxon>
        <taxon>Caenorhabditis</taxon>
    </lineage>
</organism>
<dbReference type="Proteomes" id="UP001152747">
    <property type="component" value="Unassembled WGS sequence"/>
</dbReference>
<gene>
    <name evidence="10" type="ORF">CAMP_LOCUS5499</name>
</gene>
<dbReference type="CDD" id="cd00112">
    <property type="entry name" value="LDLa"/>
    <property type="match status" value="1"/>
</dbReference>
<dbReference type="PROSITE" id="PS50222">
    <property type="entry name" value="EF_HAND_2"/>
    <property type="match status" value="1"/>
</dbReference>
<dbReference type="InterPro" id="IPR036607">
    <property type="entry name" value="PRKCSH"/>
</dbReference>
<feature type="domain" description="EF-hand" evidence="8">
    <location>
        <begin position="211"/>
        <end position="246"/>
    </location>
</feature>
<dbReference type="Pfam" id="PF12999">
    <property type="entry name" value="PRKCSH-like"/>
    <property type="match status" value="1"/>
</dbReference>
<accession>A0A9P1IBI9</accession>
<protein>
    <recommendedName>
        <fullName evidence="1">Glucosidase 2 subunit beta</fullName>
    </recommendedName>
</protein>
<dbReference type="Gene3D" id="1.10.238.10">
    <property type="entry name" value="EF-hand"/>
    <property type="match status" value="1"/>
</dbReference>
<dbReference type="OrthoDB" id="28322at2759"/>
<dbReference type="SUPFAM" id="SSF47473">
    <property type="entry name" value="EF-hand"/>
    <property type="match status" value="1"/>
</dbReference>
<keyword evidence="5" id="KW-1015">Disulfide bond</keyword>
<dbReference type="GO" id="GO:0005509">
    <property type="term" value="F:calcium ion binding"/>
    <property type="evidence" value="ECO:0007669"/>
    <property type="project" value="InterPro"/>
</dbReference>
<dbReference type="Pfam" id="PF13015">
    <property type="entry name" value="PRKCSH_1"/>
    <property type="match status" value="1"/>
</dbReference>
<comment type="caution">
    <text evidence="10">The sequence shown here is derived from an EMBL/GenBank/DDBJ whole genome shotgun (WGS) entry which is preliminary data.</text>
</comment>
<keyword evidence="11" id="KW-1185">Reference proteome</keyword>
<dbReference type="PROSITE" id="PS51914">
    <property type="entry name" value="MRH"/>
    <property type="match status" value="1"/>
</dbReference>
<dbReference type="Pfam" id="PF13202">
    <property type="entry name" value="EF-hand_5"/>
    <property type="match status" value="1"/>
</dbReference>
<dbReference type="SUPFAM" id="SSF50911">
    <property type="entry name" value="Mannose 6-phosphate receptor domain"/>
    <property type="match status" value="1"/>
</dbReference>
<dbReference type="PROSITE" id="PS00018">
    <property type="entry name" value="EF_HAND_1"/>
    <property type="match status" value="1"/>
</dbReference>
<dbReference type="InterPro" id="IPR002048">
    <property type="entry name" value="EF_hand_dom"/>
</dbReference>
<feature type="compositionally biased region" description="Acidic residues" evidence="6">
    <location>
        <begin position="300"/>
        <end position="326"/>
    </location>
</feature>
<dbReference type="InterPro" id="IPR039794">
    <property type="entry name" value="Gtb1-like"/>
</dbReference>
<evidence type="ECO:0000313" key="10">
    <source>
        <dbReference type="EMBL" id="CAI5442862.1"/>
    </source>
</evidence>
<feature type="region of interest" description="Disordered" evidence="6">
    <location>
        <begin position="293"/>
        <end position="330"/>
    </location>
</feature>
<evidence type="ECO:0000256" key="1">
    <source>
        <dbReference type="ARBA" id="ARBA00022387"/>
    </source>
</evidence>
<evidence type="ECO:0000256" key="6">
    <source>
        <dbReference type="SAM" id="MobiDB-lite"/>
    </source>
</evidence>
<feature type="signal peptide" evidence="7">
    <location>
        <begin position="1"/>
        <end position="15"/>
    </location>
</feature>
<dbReference type="AlphaFoldDB" id="A0A9P1IBI9"/>
<feature type="chain" id="PRO_5040444847" description="Glucosidase 2 subunit beta" evidence="7">
    <location>
        <begin position="16"/>
        <end position="493"/>
    </location>
</feature>
<sequence length="493" mass="56112">MLIMLFLQGLVIASADVTQRELKSIKGVPVERFVLYQPSGLNFKCLDGSRTILYSQLNDDYCDCPDGSDEPGTSACQNGHFFCQNVGHRGNFIPSSRVNDKLCDCCDGSDEYDSGISCPNICDELGRAARIEKERKVAIARKGYDKRQELAKEGQQLRDETIQKLEPLREEKTALTPQYEALEKVMNDANALETSLKDAFKKQFEDAQKIVRKDKAQTLFNEIDVNKDGKITLDEITILPYVDRNFDGTVSEDEAKEYLINIESADFEYFETNIYSLLKDAKKNHNVDKQLKEEQAQADEKDDLDADEESDDISTSDHNLDEDDDEKQPPFTEEINNAVEASNKARNEFYEFKRKVTDLEQKIKDAEELSKIDYGEDFAWAALNGKCFERNVQQYTYKFCPFATNSQNEYGSGGPSLGSFNSWNGPENSKYTSQRYDNGQQCWNGPKRSTDVAIECGEEHELVEVTEPSKCEYHFVFRTPLACPDPETIHDEL</sequence>
<evidence type="ECO:0000256" key="2">
    <source>
        <dbReference type="ARBA" id="ARBA00022729"/>
    </source>
</evidence>
<dbReference type="InterPro" id="IPR018247">
    <property type="entry name" value="EF_Hand_1_Ca_BS"/>
</dbReference>
<evidence type="ECO:0000259" key="8">
    <source>
        <dbReference type="PROSITE" id="PS50222"/>
    </source>
</evidence>
<dbReference type="InterPro" id="IPR009011">
    <property type="entry name" value="Man6P_isomerase_rcpt-bd_dom_sf"/>
</dbReference>